<feature type="region of interest" description="Disordered" evidence="6">
    <location>
        <begin position="1"/>
        <end position="23"/>
    </location>
</feature>
<dbReference type="AlphaFoldDB" id="A0AAD6VL52"/>
<organism evidence="8 9">
    <name type="scientific">Mycena pura</name>
    <dbReference type="NCBI Taxonomy" id="153505"/>
    <lineage>
        <taxon>Eukaryota</taxon>
        <taxon>Fungi</taxon>
        <taxon>Dikarya</taxon>
        <taxon>Basidiomycota</taxon>
        <taxon>Agaricomycotina</taxon>
        <taxon>Agaricomycetes</taxon>
        <taxon>Agaricomycetidae</taxon>
        <taxon>Agaricales</taxon>
        <taxon>Marasmiineae</taxon>
        <taxon>Mycenaceae</taxon>
        <taxon>Mycena</taxon>
    </lineage>
</organism>
<feature type="transmembrane region" description="Helical" evidence="7">
    <location>
        <begin position="496"/>
        <end position="516"/>
    </location>
</feature>
<proteinExistence type="predicted"/>
<keyword evidence="2" id="KW-0813">Transport</keyword>
<evidence type="ECO:0000256" key="3">
    <source>
        <dbReference type="ARBA" id="ARBA00022692"/>
    </source>
</evidence>
<comment type="caution">
    <text evidence="8">The sequence shown here is derived from an EMBL/GenBank/DDBJ whole genome shotgun (WGS) entry which is preliminary data.</text>
</comment>
<feature type="transmembrane region" description="Helical" evidence="7">
    <location>
        <begin position="103"/>
        <end position="122"/>
    </location>
</feature>
<keyword evidence="9" id="KW-1185">Reference proteome</keyword>
<evidence type="ECO:0008006" key="10">
    <source>
        <dbReference type="Google" id="ProtNLM"/>
    </source>
</evidence>
<dbReference type="Gene3D" id="1.20.1250.20">
    <property type="entry name" value="MFS general substrate transporter like domains"/>
    <property type="match status" value="1"/>
</dbReference>
<feature type="transmembrane region" description="Helical" evidence="7">
    <location>
        <begin position="214"/>
        <end position="236"/>
    </location>
</feature>
<name>A0AAD6VL52_9AGAR</name>
<evidence type="ECO:0000256" key="4">
    <source>
        <dbReference type="ARBA" id="ARBA00022989"/>
    </source>
</evidence>
<sequence length="567" mass="61044">MPGGFGPLPLAENQPRHGRTTGTSRILGPRWAHFPTLTIGLLGVQILWSVEMSYASPYLLSLGLTKSNMAIVFLAGPVSGFVIAPLIGVLTDNSTSRWGRRRPYMLGGCLVCAASMLLFGYTREFASIFTGRDNHTNDVVTVWLAILSIYLVDFSVNVVQSVDRALLVDTLPTAMQASGNAWAARMLGVGGIFGFFVGNLDLPSFLPFLGSSELQVLSVIVSVLLLAGHFTTAAMVNEKVLVRSIEQSRPSLRAELNRLFSSIAWLGWFPILFYTTMYISDIYARSPSTSGTAEEIAAEGTRLGARALFFSAILALATNVLLPLFTRSTAAKTRGHVRIDSSDVPGHATVPLGFDVPAALKFPLSTLWAWSHLLFGACMLGTFYVSSVEGAIFLIALTGIPWAVTQWAPFSLLGEAILSSSAKASTAMALGLDDEADPLLVEDPQLDLLEMKTEGGVDADAAARRSLSGQAGVILVRASSAVIPWHSYHLQGIHNIFIVIPQFLVTILCAVVFAIFESGMPDAADRDAVTRGGRPNSVVYVFRLGALWSFVAFLICRRLARELGLGR</sequence>
<dbReference type="PANTHER" id="PTHR19432">
    <property type="entry name" value="SUGAR TRANSPORTER"/>
    <property type="match status" value="1"/>
</dbReference>
<evidence type="ECO:0000256" key="1">
    <source>
        <dbReference type="ARBA" id="ARBA00004141"/>
    </source>
</evidence>
<dbReference type="SUPFAM" id="SSF103473">
    <property type="entry name" value="MFS general substrate transporter"/>
    <property type="match status" value="1"/>
</dbReference>
<evidence type="ECO:0000313" key="8">
    <source>
        <dbReference type="EMBL" id="KAJ7216334.1"/>
    </source>
</evidence>
<comment type="subcellular location">
    <subcellularLocation>
        <location evidence="1">Membrane</location>
        <topology evidence="1">Multi-pass membrane protein</topology>
    </subcellularLocation>
</comment>
<reference evidence="8" key="1">
    <citation type="submission" date="2023-03" db="EMBL/GenBank/DDBJ databases">
        <title>Massive genome expansion in bonnet fungi (Mycena s.s.) driven by repeated elements and novel gene families across ecological guilds.</title>
        <authorList>
            <consortium name="Lawrence Berkeley National Laboratory"/>
            <person name="Harder C.B."/>
            <person name="Miyauchi S."/>
            <person name="Viragh M."/>
            <person name="Kuo A."/>
            <person name="Thoen E."/>
            <person name="Andreopoulos B."/>
            <person name="Lu D."/>
            <person name="Skrede I."/>
            <person name="Drula E."/>
            <person name="Henrissat B."/>
            <person name="Morin E."/>
            <person name="Kohler A."/>
            <person name="Barry K."/>
            <person name="LaButti K."/>
            <person name="Morin E."/>
            <person name="Salamov A."/>
            <person name="Lipzen A."/>
            <person name="Mereny Z."/>
            <person name="Hegedus B."/>
            <person name="Baldrian P."/>
            <person name="Stursova M."/>
            <person name="Weitz H."/>
            <person name="Taylor A."/>
            <person name="Grigoriev I.V."/>
            <person name="Nagy L.G."/>
            <person name="Martin F."/>
            <person name="Kauserud H."/>
        </authorList>
    </citation>
    <scope>NUCLEOTIDE SEQUENCE</scope>
    <source>
        <strain evidence="8">9144</strain>
    </source>
</reference>
<protein>
    <recommendedName>
        <fullName evidence="10">MFS general substrate transporter</fullName>
    </recommendedName>
</protein>
<gene>
    <name evidence="8" type="ORF">GGX14DRAFT_604390</name>
</gene>
<feature type="transmembrane region" description="Helical" evidence="7">
    <location>
        <begin position="142"/>
        <end position="162"/>
    </location>
</feature>
<dbReference type="PANTHER" id="PTHR19432:SF91">
    <property type="entry name" value="GENERAL ALPHA-GLUCOSIDE PERMEASE"/>
    <property type="match status" value="1"/>
</dbReference>
<feature type="transmembrane region" description="Helical" evidence="7">
    <location>
        <begin position="256"/>
        <end position="279"/>
    </location>
</feature>
<keyword evidence="3 7" id="KW-0812">Transmembrane</keyword>
<feature type="transmembrane region" description="Helical" evidence="7">
    <location>
        <begin position="540"/>
        <end position="560"/>
    </location>
</feature>
<evidence type="ECO:0000256" key="6">
    <source>
        <dbReference type="SAM" id="MobiDB-lite"/>
    </source>
</evidence>
<keyword evidence="5 7" id="KW-0472">Membrane</keyword>
<feature type="transmembrane region" description="Helical" evidence="7">
    <location>
        <begin position="70"/>
        <end position="91"/>
    </location>
</feature>
<dbReference type="GO" id="GO:0008506">
    <property type="term" value="F:sucrose:proton symporter activity"/>
    <property type="evidence" value="ECO:0007669"/>
    <property type="project" value="TreeGrafter"/>
</dbReference>
<feature type="transmembrane region" description="Helical" evidence="7">
    <location>
        <begin position="391"/>
        <end position="413"/>
    </location>
</feature>
<dbReference type="GO" id="GO:0005886">
    <property type="term" value="C:plasma membrane"/>
    <property type="evidence" value="ECO:0007669"/>
    <property type="project" value="TreeGrafter"/>
</dbReference>
<feature type="transmembrane region" description="Helical" evidence="7">
    <location>
        <begin position="31"/>
        <end position="50"/>
    </location>
</feature>
<dbReference type="EMBL" id="JARJCW010000015">
    <property type="protein sequence ID" value="KAJ7216334.1"/>
    <property type="molecule type" value="Genomic_DNA"/>
</dbReference>
<feature type="transmembrane region" description="Helical" evidence="7">
    <location>
        <begin position="307"/>
        <end position="325"/>
    </location>
</feature>
<accession>A0AAD6VL52</accession>
<feature type="transmembrane region" description="Helical" evidence="7">
    <location>
        <begin position="182"/>
        <end position="202"/>
    </location>
</feature>
<dbReference type="Pfam" id="PF13347">
    <property type="entry name" value="MFS_2"/>
    <property type="match status" value="1"/>
</dbReference>
<evidence type="ECO:0000256" key="2">
    <source>
        <dbReference type="ARBA" id="ARBA00022448"/>
    </source>
</evidence>
<evidence type="ECO:0000256" key="7">
    <source>
        <dbReference type="SAM" id="Phobius"/>
    </source>
</evidence>
<dbReference type="InterPro" id="IPR036259">
    <property type="entry name" value="MFS_trans_sf"/>
</dbReference>
<evidence type="ECO:0000313" key="9">
    <source>
        <dbReference type="Proteomes" id="UP001219525"/>
    </source>
</evidence>
<evidence type="ECO:0000256" key="5">
    <source>
        <dbReference type="ARBA" id="ARBA00023136"/>
    </source>
</evidence>
<keyword evidence="4 7" id="KW-1133">Transmembrane helix</keyword>
<dbReference type="Proteomes" id="UP001219525">
    <property type="component" value="Unassembled WGS sequence"/>
</dbReference>